<keyword evidence="1" id="KW-0732">Signal</keyword>
<comment type="caution">
    <text evidence="2">The sequence shown here is derived from an EMBL/GenBank/DDBJ whole genome shotgun (WGS) entry which is preliminary data.</text>
</comment>
<reference evidence="2 3" key="1">
    <citation type="submission" date="2020-08" db="EMBL/GenBank/DDBJ databases">
        <title>Genomic Encyclopedia of Type Strains, Phase IV (KMG-IV): sequencing the most valuable type-strain genomes for metagenomic binning, comparative biology and taxonomic classification.</title>
        <authorList>
            <person name="Goeker M."/>
        </authorList>
    </citation>
    <scope>NUCLEOTIDE SEQUENCE [LARGE SCALE GENOMIC DNA]</scope>
    <source>
        <strain evidence="2 3">DSM 25897</strain>
    </source>
</reference>
<dbReference type="RefSeq" id="WP_183948345.1">
    <property type="nucleotide sequence ID" value="NZ_JACHHX010000009.1"/>
</dbReference>
<keyword evidence="3" id="KW-1185">Reference proteome</keyword>
<organism evidence="2 3">
    <name type="scientific">Rehaibacterium terrae</name>
    <dbReference type="NCBI Taxonomy" id="1341696"/>
    <lineage>
        <taxon>Bacteria</taxon>
        <taxon>Pseudomonadati</taxon>
        <taxon>Pseudomonadota</taxon>
        <taxon>Gammaproteobacteria</taxon>
        <taxon>Lysobacterales</taxon>
        <taxon>Lysobacteraceae</taxon>
        <taxon>Rehaibacterium</taxon>
    </lineage>
</organism>
<feature type="signal peptide" evidence="1">
    <location>
        <begin position="1"/>
        <end position="24"/>
    </location>
</feature>
<dbReference type="Proteomes" id="UP000519004">
    <property type="component" value="Unassembled WGS sequence"/>
</dbReference>
<accession>A0A7W7Y055</accession>
<sequence length="361" mass="38949">MHPPSSRAPLAALLLVFTAAPLPAGTSAETPPAAPPLPERLADTGLYVPGSLSRIHPDNQPFTPQYPLWTDGAGKRRWLYLPPGTHIDASDPDAWDFPPGTRLWKEFSHGRPIETRLIERLPDGAWRFATYVWNEDGSEAVLAPERGIAALPAPEAPGGRYRIPSRDDCRACHEGGKVPVLGFSALQLSPDRDPLAPNAEPLRPGDADLPGLVARGQLVNLPPQLLAEPPRIRAGSPSERATLGYLHANCGHCHNRASADDPAVPVDLSLSRQVGADRDDAQALKALIETRLRYRGHGSSADLPLIAPGDAEASVLLQRMRTRNPMARMPPLGTRIPDPEALELIGRWIGHDLHPSPGATR</sequence>
<name>A0A7W7Y055_9GAMM</name>
<gene>
    <name evidence="2" type="ORF">HNQ58_001570</name>
</gene>
<dbReference type="AlphaFoldDB" id="A0A7W7Y055"/>
<dbReference type="EMBL" id="JACHHX010000009">
    <property type="protein sequence ID" value="MBB5015666.1"/>
    <property type="molecule type" value="Genomic_DNA"/>
</dbReference>
<evidence type="ECO:0008006" key="4">
    <source>
        <dbReference type="Google" id="ProtNLM"/>
    </source>
</evidence>
<evidence type="ECO:0000313" key="2">
    <source>
        <dbReference type="EMBL" id="MBB5015666.1"/>
    </source>
</evidence>
<proteinExistence type="predicted"/>
<evidence type="ECO:0000313" key="3">
    <source>
        <dbReference type="Proteomes" id="UP000519004"/>
    </source>
</evidence>
<protein>
    <recommendedName>
        <fullName evidence="4">Cytochrome c domain-containing protein</fullName>
    </recommendedName>
</protein>
<evidence type="ECO:0000256" key="1">
    <source>
        <dbReference type="SAM" id="SignalP"/>
    </source>
</evidence>
<feature type="chain" id="PRO_5030886555" description="Cytochrome c domain-containing protein" evidence="1">
    <location>
        <begin position="25"/>
        <end position="361"/>
    </location>
</feature>